<feature type="compositionally biased region" description="Low complexity" evidence="5">
    <location>
        <begin position="54"/>
        <end position="81"/>
    </location>
</feature>
<feature type="compositionally biased region" description="Low complexity" evidence="5">
    <location>
        <begin position="259"/>
        <end position="309"/>
    </location>
</feature>
<keyword evidence="3" id="KW-0862">Zinc</keyword>
<dbReference type="InterPro" id="IPR011011">
    <property type="entry name" value="Znf_FYVE_PHD"/>
</dbReference>
<feature type="compositionally biased region" description="Low complexity" evidence="5">
    <location>
        <begin position="822"/>
        <end position="832"/>
    </location>
</feature>
<dbReference type="InterPro" id="IPR013087">
    <property type="entry name" value="Znf_C2H2_type"/>
</dbReference>
<sequence>MDHSSPLSKPPLSPNRKQNNSNNKNNTPFTSLENKTDSIRQIEQQQQRLVFKASNNNSNNSENSRTFITSPQPQSLPSSPLAVEKKQFNSLSNSSHQPLTTVHQDENASPTRKKRDLFIPQTYKATKHRVERTCLRPTTGGKTVASMKYLHNDKRNTPVATTTSTNTIVTSPGAPNNNNSSNDIDIDINIKRVSADQLKLLSRRIDPSAPLQSPHSSPVKPALPNTFTTSNTNSRVSLSPSRRQQEQEQREQSPGLQYSYGNNTAGGSSSSITTTTTTATTNNNSKKSMSSNNTNSGNSSTNQSSLPSSSSLYQTCMGIWANRPPSLGDLRHDNIKYLSELLKIRLCQAKARALASMGSQEATDNNGLLFSNKKHRIKLSRKRHQAAPLNTRSVSGNGTRLRKHHHQQRQLYNYYSSVPSSSKLLHYNEEDNSMMEKKDKQQIPKKRSISGKKRSLNELKGKKTATSTTPKQTRRSRATPPLILEDGRRVFVCKSCGKKYKNRNGLAYHRDRCKYKERETTEEEETSSQQRDELVDEDNEEEQYTVESIKCVCEKPSEDNGNMIQCDRCRMWQHLHCVGVEQKDIVNDYVCPYCFEKDEITTTVNTKVSQHVVGTDEMEEEEDELAEDDDEIEFPTTTLNDNSETMNDEEMFEQIGEQKDEGDKEINQSLTATLNNDDDDLEISEDFLSNAGIIQQQQQQHNDSTLLDVKPVDQEQQQAMVLPLDKNDNKNLSSSSSSSSSQQLVPEWEDILFSQPTTDNLQEEPWTKMSSSSQDENKFNNWGFSDLNLLQPPSLLFSDNTMMDDDSSNLLPTSDILPTDEPYSSSDLPPTSPDSLWFQFANFEDDYQCEETAQ</sequence>
<feature type="region of interest" description="Disordered" evidence="5">
    <location>
        <begin position="380"/>
        <end position="408"/>
    </location>
</feature>
<name>A0A8H7S6H9_9FUNG</name>
<feature type="region of interest" description="Disordered" evidence="5">
    <location>
        <begin position="806"/>
        <end position="832"/>
    </location>
</feature>
<keyword evidence="2 4" id="KW-0863">Zinc-finger</keyword>
<feature type="compositionally biased region" description="Polar residues" evidence="5">
    <location>
        <begin position="225"/>
        <end position="241"/>
    </location>
</feature>
<feature type="compositionally biased region" description="Polar residues" evidence="5">
    <location>
        <begin position="388"/>
        <end position="398"/>
    </location>
</feature>
<feature type="domain" description="PHD-type" evidence="6">
    <location>
        <begin position="548"/>
        <end position="597"/>
    </location>
</feature>
<reference evidence="8 9" key="1">
    <citation type="submission" date="2020-12" db="EMBL/GenBank/DDBJ databases">
        <title>Metabolic potential, ecology and presence of endohyphal bacteria is reflected in genomic diversity of Mucoromycotina.</title>
        <authorList>
            <person name="Muszewska A."/>
            <person name="Okrasinska A."/>
            <person name="Steczkiewicz K."/>
            <person name="Drgas O."/>
            <person name="Orlowska M."/>
            <person name="Perlinska-Lenart U."/>
            <person name="Aleksandrzak-Piekarczyk T."/>
            <person name="Szatraj K."/>
            <person name="Zielenkiewicz U."/>
            <person name="Pilsyk S."/>
            <person name="Malc E."/>
            <person name="Mieczkowski P."/>
            <person name="Kruszewska J.S."/>
            <person name="Biernat P."/>
            <person name="Pawlowska J."/>
        </authorList>
    </citation>
    <scope>NUCLEOTIDE SEQUENCE [LARGE SCALE GENOMIC DNA]</scope>
    <source>
        <strain evidence="8 9">CBS 142.35</strain>
    </source>
</reference>
<feature type="region of interest" description="Disordered" evidence="5">
    <location>
        <begin position="53"/>
        <end position="113"/>
    </location>
</feature>
<keyword evidence="1" id="KW-0479">Metal-binding</keyword>
<feature type="compositionally biased region" description="Polar residues" evidence="5">
    <location>
        <begin position="768"/>
        <end position="777"/>
    </location>
</feature>
<organism evidence="8 9">
    <name type="scientific">Circinella minor</name>
    <dbReference type="NCBI Taxonomy" id="1195481"/>
    <lineage>
        <taxon>Eukaryota</taxon>
        <taxon>Fungi</taxon>
        <taxon>Fungi incertae sedis</taxon>
        <taxon>Mucoromycota</taxon>
        <taxon>Mucoromycotina</taxon>
        <taxon>Mucoromycetes</taxon>
        <taxon>Mucorales</taxon>
        <taxon>Lichtheimiaceae</taxon>
        <taxon>Circinella</taxon>
    </lineage>
</organism>
<feature type="compositionally biased region" description="Polar residues" evidence="5">
    <location>
        <begin position="88"/>
        <end position="110"/>
    </location>
</feature>
<feature type="region of interest" description="Disordered" evidence="5">
    <location>
        <begin position="433"/>
        <end position="481"/>
    </location>
</feature>
<dbReference type="SMART" id="SM00249">
    <property type="entry name" value="PHD"/>
    <property type="match status" value="1"/>
</dbReference>
<dbReference type="Proteomes" id="UP000646827">
    <property type="component" value="Unassembled WGS sequence"/>
</dbReference>
<dbReference type="Gene3D" id="3.30.40.10">
    <property type="entry name" value="Zinc/RING finger domain, C3HC4 (zinc finger)"/>
    <property type="match status" value="1"/>
</dbReference>
<evidence type="ECO:0000256" key="1">
    <source>
        <dbReference type="ARBA" id="ARBA00022723"/>
    </source>
</evidence>
<protein>
    <recommendedName>
        <fullName evidence="10">PHD-type domain-containing protein</fullName>
    </recommendedName>
</protein>
<feature type="region of interest" description="Disordered" evidence="5">
    <location>
        <begin position="756"/>
        <end position="777"/>
    </location>
</feature>
<feature type="region of interest" description="Disordered" evidence="5">
    <location>
        <begin position="724"/>
        <end position="744"/>
    </location>
</feature>
<feature type="region of interest" description="Disordered" evidence="5">
    <location>
        <begin position="515"/>
        <end position="541"/>
    </location>
</feature>
<feature type="compositionally biased region" description="Low complexity" evidence="5">
    <location>
        <begin position="14"/>
        <end position="26"/>
    </location>
</feature>
<dbReference type="OrthoDB" id="418595at2759"/>
<dbReference type="EMBL" id="JAEPRB010000042">
    <property type="protein sequence ID" value="KAG2224489.1"/>
    <property type="molecule type" value="Genomic_DNA"/>
</dbReference>
<feature type="compositionally biased region" description="Low complexity" evidence="5">
    <location>
        <begin position="157"/>
        <end position="183"/>
    </location>
</feature>
<evidence type="ECO:0000313" key="9">
    <source>
        <dbReference type="Proteomes" id="UP000646827"/>
    </source>
</evidence>
<dbReference type="PROSITE" id="PS50016">
    <property type="entry name" value="ZF_PHD_2"/>
    <property type="match status" value="1"/>
</dbReference>
<feature type="region of interest" description="Disordered" evidence="5">
    <location>
        <begin position="207"/>
        <end position="309"/>
    </location>
</feature>
<evidence type="ECO:0000256" key="5">
    <source>
        <dbReference type="SAM" id="MobiDB-lite"/>
    </source>
</evidence>
<feature type="region of interest" description="Disordered" evidence="5">
    <location>
        <begin position="1"/>
        <end position="36"/>
    </location>
</feature>
<dbReference type="SUPFAM" id="SSF57903">
    <property type="entry name" value="FYVE/PHD zinc finger"/>
    <property type="match status" value="1"/>
</dbReference>
<feature type="compositionally biased region" description="Basic and acidic residues" evidence="5">
    <location>
        <begin position="433"/>
        <end position="442"/>
    </location>
</feature>
<feature type="region of interest" description="Disordered" evidence="5">
    <location>
        <begin position="156"/>
        <end position="184"/>
    </location>
</feature>
<evidence type="ECO:0000313" key="8">
    <source>
        <dbReference type="EMBL" id="KAG2224489.1"/>
    </source>
</evidence>
<evidence type="ECO:0000256" key="4">
    <source>
        <dbReference type="PROSITE-ProRule" id="PRU00042"/>
    </source>
</evidence>
<dbReference type="InterPro" id="IPR001965">
    <property type="entry name" value="Znf_PHD"/>
</dbReference>
<evidence type="ECO:0008006" key="10">
    <source>
        <dbReference type="Google" id="ProtNLM"/>
    </source>
</evidence>
<dbReference type="PROSITE" id="PS50157">
    <property type="entry name" value="ZINC_FINGER_C2H2_2"/>
    <property type="match status" value="1"/>
</dbReference>
<evidence type="ECO:0000259" key="7">
    <source>
        <dbReference type="PROSITE" id="PS50157"/>
    </source>
</evidence>
<evidence type="ECO:0000259" key="6">
    <source>
        <dbReference type="PROSITE" id="PS50016"/>
    </source>
</evidence>
<accession>A0A8H7S6H9</accession>
<gene>
    <name evidence="8" type="ORF">INT45_010555</name>
</gene>
<proteinExistence type="predicted"/>
<dbReference type="InterPro" id="IPR019787">
    <property type="entry name" value="Znf_PHD-finger"/>
</dbReference>
<evidence type="ECO:0000256" key="2">
    <source>
        <dbReference type="ARBA" id="ARBA00022771"/>
    </source>
</evidence>
<dbReference type="PROSITE" id="PS01359">
    <property type="entry name" value="ZF_PHD_1"/>
    <property type="match status" value="1"/>
</dbReference>
<dbReference type="GO" id="GO:0008270">
    <property type="term" value="F:zinc ion binding"/>
    <property type="evidence" value="ECO:0007669"/>
    <property type="project" value="UniProtKB-KW"/>
</dbReference>
<dbReference type="InterPro" id="IPR013083">
    <property type="entry name" value="Znf_RING/FYVE/PHD"/>
</dbReference>
<dbReference type="Pfam" id="PF20826">
    <property type="entry name" value="PHD_5"/>
    <property type="match status" value="1"/>
</dbReference>
<comment type="caution">
    <text evidence="8">The sequence shown here is derived from an EMBL/GenBank/DDBJ whole genome shotgun (WGS) entry which is preliminary data.</text>
</comment>
<keyword evidence="9" id="KW-1185">Reference proteome</keyword>
<feature type="compositionally biased region" description="Basic residues" evidence="5">
    <location>
        <begin position="443"/>
        <end position="454"/>
    </location>
</feature>
<dbReference type="AlphaFoldDB" id="A0A8H7S6H9"/>
<evidence type="ECO:0000256" key="3">
    <source>
        <dbReference type="ARBA" id="ARBA00022833"/>
    </source>
</evidence>
<dbReference type="InterPro" id="IPR019786">
    <property type="entry name" value="Zinc_finger_PHD-type_CS"/>
</dbReference>
<feature type="domain" description="C2H2-type" evidence="7">
    <location>
        <begin position="491"/>
        <end position="519"/>
    </location>
</feature>